<dbReference type="EMBL" id="VCPD01000006">
    <property type="protein sequence ID" value="TMV05552.1"/>
    <property type="molecule type" value="Genomic_DNA"/>
</dbReference>
<evidence type="ECO:0000256" key="1">
    <source>
        <dbReference type="SAM" id="SignalP"/>
    </source>
</evidence>
<proteinExistence type="predicted"/>
<comment type="caution">
    <text evidence="2">The sequence shown here is derived from an EMBL/GenBank/DDBJ whole genome shotgun (WGS) entry which is preliminary data.</text>
</comment>
<feature type="chain" id="PRO_5047350359" description="DUF885 domain-containing protein" evidence="1">
    <location>
        <begin position="23"/>
        <end position="178"/>
    </location>
</feature>
<dbReference type="Proteomes" id="UP001193035">
    <property type="component" value="Unassembled WGS sequence"/>
</dbReference>
<evidence type="ECO:0000313" key="3">
    <source>
        <dbReference type="Proteomes" id="UP001193035"/>
    </source>
</evidence>
<evidence type="ECO:0008006" key="4">
    <source>
        <dbReference type="Google" id="ProtNLM"/>
    </source>
</evidence>
<accession>A0ABY2WU56</accession>
<protein>
    <recommendedName>
        <fullName evidence="4">DUF885 domain-containing protein</fullName>
    </recommendedName>
</protein>
<reference evidence="2 3" key="1">
    <citation type="submission" date="2019-05" db="EMBL/GenBank/DDBJ databases">
        <title>Ruegeria sp. nov., isolated from tidal flat.</title>
        <authorList>
            <person name="Kim W."/>
        </authorList>
    </citation>
    <scope>NUCLEOTIDE SEQUENCE [LARGE SCALE GENOMIC DNA]</scope>
    <source>
        <strain evidence="2 3">CAU 1488</strain>
    </source>
</reference>
<evidence type="ECO:0000313" key="2">
    <source>
        <dbReference type="EMBL" id="TMV05552.1"/>
    </source>
</evidence>
<organism evidence="2 3">
    <name type="scientific">Ruegeria sediminis</name>
    <dbReference type="NCBI Taxonomy" id="2583820"/>
    <lineage>
        <taxon>Bacteria</taxon>
        <taxon>Pseudomonadati</taxon>
        <taxon>Pseudomonadota</taxon>
        <taxon>Alphaproteobacteria</taxon>
        <taxon>Rhodobacterales</taxon>
        <taxon>Roseobacteraceae</taxon>
        <taxon>Ruegeria</taxon>
    </lineage>
</organism>
<feature type="signal peptide" evidence="1">
    <location>
        <begin position="1"/>
        <end position="22"/>
    </location>
</feature>
<dbReference type="RefSeq" id="WP_138844088.1">
    <property type="nucleotide sequence ID" value="NZ_VCPD01000006.1"/>
</dbReference>
<gene>
    <name evidence="2" type="ORF">FGK63_16020</name>
</gene>
<name>A0ABY2WU56_9RHOB</name>
<keyword evidence="1" id="KW-0732">Signal</keyword>
<sequence length="178" mass="19362">MKTFLCTFFALVLCLTVRSAWAQDFSADFNAAYRAAEAELIERFDDADYRSGLMSLAYQLNASRVEKQPAGYETDEWLSAKFEPLFTKVGDGAASLTKPAPLPDEQLSRMAGAFAEAQDAYAAYFVDQSTNPDLLALGEDGALRTLAAFSTVAYNVDAGLWDGLFSITGFWPFCAAPG</sequence>
<keyword evidence="3" id="KW-1185">Reference proteome</keyword>